<dbReference type="Proteomes" id="UP000621492">
    <property type="component" value="Unassembled WGS sequence"/>
</dbReference>
<comment type="caution">
    <text evidence="1">The sequence shown here is derived from an EMBL/GenBank/DDBJ whole genome shotgun (WGS) entry which is preliminary data.</text>
</comment>
<name>A0A9W5X6D6_9BACI</name>
<evidence type="ECO:0000313" key="2">
    <source>
        <dbReference type="Proteomes" id="UP000621492"/>
    </source>
</evidence>
<gene>
    <name evidence="1" type="ORF">GCM10011409_29840</name>
</gene>
<protein>
    <submittedName>
        <fullName evidence="1">Uncharacterized protein</fullName>
    </submittedName>
</protein>
<reference evidence="1" key="1">
    <citation type="journal article" date="2014" name="Int. J. Syst. Evol. Microbiol.">
        <title>Complete genome sequence of Corynebacterium casei LMG S-19264T (=DSM 44701T), isolated from a smear-ripened cheese.</title>
        <authorList>
            <consortium name="US DOE Joint Genome Institute (JGI-PGF)"/>
            <person name="Walter F."/>
            <person name="Albersmeier A."/>
            <person name="Kalinowski J."/>
            <person name="Ruckert C."/>
        </authorList>
    </citation>
    <scope>NUCLEOTIDE SEQUENCE</scope>
    <source>
        <strain evidence="1">CGMCC 1.15454</strain>
    </source>
</reference>
<organism evidence="1 2">
    <name type="scientific">Lentibacillus populi</name>
    <dbReference type="NCBI Taxonomy" id="1827502"/>
    <lineage>
        <taxon>Bacteria</taxon>
        <taxon>Bacillati</taxon>
        <taxon>Bacillota</taxon>
        <taxon>Bacilli</taxon>
        <taxon>Bacillales</taxon>
        <taxon>Bacillaceae</taxon>
        <taxon>Lentibacillus</taxon>
    </lineage>
</organism>
<sequence>MYFKNDFHRELATKLMNKFGFKTLEDDRECGSFCYVSAATYKEGLLSRVGSEGGIQTEVY</sequence>
<dbReference type="EMBL" id="BMJD01000026">
    <property type="protein sequence ID" value="GGB50266.1"/>
    <property type="molecule type" value="Genomic_DNA"/>
</dbReference>
<proteinExistence type="predicted"/>
<reference evidence="1" key="2">
    <citation type="submission" date="2020-09" db="EMBL/GenBank/DDBJ databases">
        <authorList>
            <person name="Sun Q."/>
            <person name="Zhou Y."/>
        </authorList>
    </citation>
    <scope>NUCLEOTIDE SEQUENCE</scope>
    <source>
        <strain evidence="1">CGMCC 1.15454</strain>
    </source>
</reference>
<keyword evidence="2" id="KW-1185">Reference proteome</keyword>
<dbReference type="RefSeq" id="WP_088053250.1">
    <property type="nucleotide sequence ID" value="NZ_BMJD01000026.1"/>
</dbReference>
<accession>A0A9W5X6D6</accession>
<dbReference type="AlphaFoldDB" id="A0A9W5X6D6"/>
<evidence type="ECO:0000313" key="1">
    <source>
        <dbReference type="EMBL" id="GGB50266.1"/>
    </source>
</evidence>